<dbReference type="EMBL" id="CP113520">
    <property type="protein sequence ID" value="WAJ28505.1"/>
    <property type="molecule type" value="Genomic_DNA"/>
</dbReference>
<evidence type="ECO:0000313" key="1">
    <source>
        <dbReference type="EMBL" id="WAJ28505.1"/>
    </source>
</evidence>
<evidence type="ECO:0000313" key="2">
    <source>
        <dbReference type="Proteomes" id="UP001163223"/>
    </source>
</evidence>
<proteinExistence type="predicted"/>
<dbReference type="Proteomes" id="UP001163223">
    <property type="component" value="Chromosome"/>
</dbReference>
<keyword evidence="2" id="KW-1185">Reference proteome</keyword>
<organism evidence="1 2">
    <name type="scientific">Antarcticirhabdus aurantiaca</name>
    <dbReference type="NCBI Taxonomy" id="2606717"/>
    <lineage>
        <taxon>Bacteria</taxon>
        <taxon>Pseudomonadati</taxon>
        <taxon>Pseudomonadota</taxon>
        <taxon>Alphaproteobacteria</taxon>
        <taxon>Hyphomicrobiales</taxon>
        <taxon>Aurantimonadaceae</taxon>
        <taxon>Antarcticirhabdus</taxon>
    </lineage>
</organism>
<sequence length="583" mass="63385">MAELHRDLLAEAYLEPIRFALLVDDEFPTYGQPVDANARVRTMVDLCRARGWLCDVESNVHKIIDIENNKHLHQSDLLIVDFHLESARPEDCTAAIQLLQKLAISPHFNLVLIYTSDEPTSVALSVAYGLGSGEFISADLEEQLSDKLDEGIEGIELPPDIKLIKAMVGSRGYEGTLADAQKAYGKVLNKLGKPMLSMVAKRHFENRMRAEAIASRPTDVSPSCDVDSDVPWISTPNLFVAVVSKDELPEVLIERLCDGLAASRPTPLQAMVVQARAALEKAGSKHDRSVLRQSLTQAGWFLNLLSAAPGERAGRMNELYSHLFSSLAAEMQAAAGAFGNKIIGDVAPADALSAARDLSRLGEEVGNEAVYHAANEFLCSGPLETDGRLAPGLVFKASLGRGAEQFWVCTTPSCDLVPGQNEGGWDGQLGEFKAVYAARLARLPARDLEERLRQATNGRHIYLTVDGKPTAFEVADETKRQAKLEVLFVNDQGRYASGKFQGMLIRQEGGKPTFKEVGFEVIAKLRPGYAAKFLMDAGVQKARIGLNWLRMPGTDSTASAAAAVEQAVDLIPQAQPLPTVDQV</sequence>
<name>A0ACD4NP96_9HYPH</name>
<gene>
    <name evidence="1" type="ORF">OXU80_27490</name>
</gene>
<protein>
    <submittedName>
        <fullName evidence="1">Response regulator receiver domain</fullName>
    </submittedName>
</protein>
<accession>A0ACD4NP96</accession>
<reference evidence="1" key="1">
    <citation type="submission" date="2022-11" db="EMBL/GenBank/DDBJ databases">
        <title>beta-Carotene-producing bacterium, Jeongeuplla avenae sp. nov., alleviates the salt stress of Arabidopsis seedlings.</title>
        <authorList>
            <person name="Jiang L."/>
            <person name="Lee J."/>
        </authorList>
    </citation>
    <scope>NUCLEOTIDE SEQUENCE</scope>
    <source>
        <strain evidence="1">DY_R2A_6</strain>
    </source>
</reference>